<dbReference type="PANTHER" id="PTHR18968">
    <property type="entry name" value="THIAMINE PYROPHOSPHATE ENZYMES"/>
    <property type="match status" value="1"/>
</dbReference>
<name>A0ABU7FR41_9ACTN</name>
<organism evidence="5 6">
    <name type="scientific">Streptomyces chiangmaiensis</name>
    <dbReference type="NCBI Taxonomy" id="766497"/>
    <lineage>
        <taxon>Bacteria</taxon>
        <taxon>Bacillati</taxon>
        <taxon>Actinomycetota</taxon>
        <taxon>Actinomycetes</taxon>
        <taxon>Kitasatosporales</taxon>
        <taxon>Streptomycetaceae</taxon>
        <taxon>Streptomyces</taxon>
    </lineage>
</organism>
<dbReference type="CDD" id="cd07035">
    <property type="entry name" value="TPP_PYR_POX_like"/>
    <property type="match status" value="1"/>
</dbReference>
<comment type="similarity">
    <text evidence="2">Belongs to the TPP enzyme family.</text>
</comment>
<dbReference type="PANTHER" id="PTHR18968:SF166">
    <property type="entry name" value="2-HYDROXYACYL-COA LYASE 2"/>
    <property type="match status" value="1"/>
</dbReference>
<accession>A0ABU7FR41</accession>
<evidence type="ECO:0000313" key="5">
    <source>
        <dbReference type="EMBL" id="MED7826298.1"/>
    </source>
</evidence>
<sequence length="326" mass="34267">MPDDINRELISGGRLIAKAPRAEGAEVAHIRCDGRIRDLYDGCVDEGIEVVHLRRDQAATRAADGHARITGSPGCALVTAGPGTTDALSAVATAFRVQAPLLLIGGQGALTRASWGAPPGLPHTDMTAPLTKSAASVPNAAHAAEMVSAALRACYRAEPGPSFLETPDHVLATEVPSATVRIPGAGHRRAPTRPAGDPEATGQIGLDTQAVGEHRDIGLGFAGDAGLVLRSVAEAASGRADDGACRRKEWLDELRATEETALGRRLPQLRSDALPIHPYRRPRRHRPRSAARPRVRDALVAQRPGGPARVRSPQPEPAHGQVVRSA</sequence>
<comment type="caution">
    <text evidence="5">The sequence shown here is derived from an EMBL/GenBank/DDBJ whole genome shotgun (WGS) entry which is preliminary data.</text>
</comment>
<protein>
    <submittedName>
        <fullName evidence="5">Thiamine pyrophosphate-binding protein</fullName>
    </submittedName>
</protein>
<feature type="region of interest" description="Disordered" evidence="3">
    <location>
        <begin position="183"/>
        <end position="202"/>
    </location>
</feature>
<evidence type="ECO:0000256" key="1">
    <source>
        <dbReference type="ARBA" id="ARBA00001964"/>
    </source>
</evidence>
<dbReference type="InterPro" id="IPR045229">
    <property type="entry name" value="TPP_enz"/>
</dbReference>
<dbReference type="Proteomes" id="UP001333996">
    <property type="component" value="Unassembled WGS sequence"/>
</dbReference>
<feature type="compositionally biased region" description="Basic residues" evidence="3">
    <location>
        <begin position="278"/>
        <end position="293"/>
    </location>
</feature>
<dbReference type="Gene3D" id="3.40.50.970">
    <property type="match status" value="1"/>
</dbReference>
<dbReference type="SUPFAM" id="SSF52518">
    <property type="entry name" value="Thiamin diphosphate-binding fold (THDP-binding)"/>
    <property type="match status" value="1"/>
</dbReference>
<evidence type="ECO:0000256" key="3">
    <source>
        <dbReference type="SAM" id="MobiDB-lite"/>
    </source>
</evidence>
<evidence type="ECO:0000256" key="2">
    <source>
        <dbReference type="ARBA" id="ARBA00007812"/>
    </source>
</evidence>
<evidence type="ECO:0000259" key="4">
    <source>
        <dbReference type="Pfam" id="PF02776"/>
    </source>
</evidence>
<comment type="cofactor">
    <cofactor evidence="1">
        <name>thiamine diphosphate</name>
        <dbReference type="ChEBI" id="CHEBI:58937"/>
    </cofactor>
</comment>
<dbReference type="InterPro" id="IPR012001">
    <property type="entry name" value="Thiamin_PyroP_enz_TPP-bd_dom"/>
</dbReference>
<feature type="region of interest" description="Disordered" evidence="3">
    <location>
        <begin position="273"/>
        <end position="326"/>
    </location>
</feature>
<gene>
    <name evidence="5" type="ORF">VXC91_31175</name>
</gene>
<reference evidence="5" key="1">
    <citation type="submission" date="2024-01" db="EMBL/GenBank/DDBJ databases">
        <title>First draft genome sequence data of TA4-1, the type strain of Gram-positive actinobacterium Streptomyces chiangmaiensis.</title>
        <authorList>
            <person name="Yasawong M."/>
            <person name="Nantapong N."/>
        </authorList>
    </citation>
    <scope>NUCLEOTIDE SEQUENCE</scope>
    <source>
        <strain evidence="5">TA4-1</strain>
    </source>
</reference>
<dbReference type="EMBL" id="JAYWVC010000149">
    <property type="protein sequence ID" value="MED7826298.1"/>
    <property type="molecule type" value="Genomic_DNA"/>
</dbReference>
<feature type="domain" description="Thiamine pyrophosphate enzyme N-terminal TPP-binding" evidence="4">
    <location>
        <begin position="11"/>
        <end position="114"/>
    </location>
</feature>
<evidence type="ECO:0000313" key="6">
    <source>
        <dbReference type="Proteomes" id="UP001333996"/>
    </source>
</evidence>
<proteinExistence type="inferred from homology"/>
<dbReference type="InterPro" id="IPR029061">
    <property type="entry name" value="THDP-binding"/>
</dbReference>
<dbReference type="Pfam" id="PF02776">
    <property type="entry name" value="TPP_enzyme_N"/>
    <property type="match status" value="1"/>
</dbReference>
<keyword evidence="6" id="KW-1185">Reference proteome</keyword>